<name>A0ABR1IP89_9AGAR</name>
<dbReference type="EMBL" id="JBANRG010000102">
    <property type="protein sequence ID" value="KAK7435764.1"/>
    <property type="molecule type" value="Genomic_DNA"/>
</dbReference>
<comment type="caution">
    <text evidence="2">The sequence shown here is derived from an EMBL/GenBank/DDBJ whole genome shotgun (WGS) entry which is preliminary data.</text>
</comment>
<sequence>MLYVSAVLVNKTIDDAVGGLVKYLPDTGGRAWNLGGCPQCAAIGLDEGQLFDKTYHDGTYNPKPGSNDFPNQVLNASVTFNGTALYVFCVLARTSNQPTGDSDMTFYIDGEISGSFFKKAPGVPGYDYHVPVYVNEHLSPGMHTFLLQNGHVNGTKSLVLLDSIVYTFDDGLPESSNSNSGSTNINPSSTNTPLETPNNLAVKMEISIRVLLIGLHLTIFLT</sequence>
<evidence type="ECO:0000313" key="2">
    <source>
        <dbReference type="EMBL" id="KAK7435764.1"/>
    </source>
</evidence>
<organism evidence="2 3">
    <name type="scientific">Marasmiellus scandens</name>
    <dbReference type="NCBI Taxonomy" id="2682957"/>
    <lineage>
        <taxon>Eukaryota</taxon>
        <taxon>Fungi</taxon>
        <taxon>Dikarya</taxon>
        <taxon>Basidiomycota</taxon>
        <taxon>Agaricomycotina</taxon>
        <taxon>Agaricomycetes</taxon>
        <taxon>Agaricomycetidae</taxon>
        <taxon>Agaricales</taxon>
        <taxon>Marasmiineae</taxon>
        <taxon>Omphalotaceae</taxon>
        <taxon>Marasmiellus</taxon>
    </lineage>
</organism>
<dbReference type="Proteomes" id="UP001498398">
    <property type="component" value="Unassembled WGS sequence"/>
</dbReference>
<evidence type="ECO:0000256" key="1">
    <source>
        <dbReference type="SAM" id="MobiDB-lite"/>
    </source>
</evidence>
<accession>A0ABR1IP89</accession>
<reference evidence="2 3" key="1">
    <citation type="submission" date="2024-01" db="EMBL/GenBank/DDBJ databases">
        <title>A draft genome for the cacao thread blight pathogen Marasmiellus scandens.</title>
        <authorList>
            <person name="Baruah I.K."/>
            <person name="Leung J."/>
            <person name="Bukari Y."/>
            <person name="Amoako-Attah I."/>
            <person name="Meinhardt L.W."/>
            <person name="Bailey B.A."/>
            <person name="Cohen S.P."/>
        </authorList>
    </citation>
    <scope>NUCLEOTIDE SEQUENCE [LARGE SCALE GENOMIC DNA]</scope>
    <source>
        <strain evidence="2 3">GH-19</strain>
    </source>
</reference>
<protein>
    <submittedName>
        <fullName evidence="2">Uncharacterized protein</fullName>
    </submittedName>
</protein>
<evidence type="ECO:0000313" key="3">
    <source>
        <dbReference type="Proteomes" id="UP001498398"/>
    </source>
</evidence>
<feature type="compositionally biased region" description="Low complexity" evidence="1">
    <location>
        <begin position="175"/>
        <end position="192"/>
    </location>
</feature>
<feature type="region of interest" description="Disordered" evidence="1">
    <location>
        <begin position="174"/>
        <end position="196"/>
    </location>
</feature>
<keyword evidence="3" id="KW-1185">Reference proteome</keyword>
<proteinExistence type="predicted"/>
<gene>
    <name evidence="2" type="ORF">VKT23_019461</name>
</gene>